<comment type="caution">
    <text evidence="8">The sequence shown here is derived from an EMBL/GenBank/DDBJ whole genome shotgun (WGS) entry which is preliminary data.</text>
</comment>
<keyword evidence="4" id="KW-0539">Nucleus</keyword>
<dbReference type="PANTHER" id="PTHR14212:SF0">
    <property type="entry name" value="U4_U6 SMALL NUCLEAR RIBONUCLEOPROTEIN PRP3"/>
    <property type="match status" value="1"/>
</dbReference>
<feature type="region of interest" description="Disordered" evidence="5">
    <location>
        <begin position="57"/>
        <end position="96"/>
    </location>
</feature>
<evidence type="ECO:0000256" key="5">
    <source>
        <dbReference type="SAM" id="MobiDB-lite"/>
    </source>
</evidence>
<dbReference type="GO" id="GO:0000398">
    <property type="term" value="P:mRNA splicing, via spliceosome"/>
    <property type="evidence" value="ECO:0007669"/>
    <property type="project" value="InterPro"/>
</dbReference>
<organism evidence="8 9">
    <name type="scientific">Hydnum rufescens UP504</name>
    <dbReference type="NCBI Taxonomy" id="1448309"/>
    <lineage>
        <taxon>Eukaryota</taxon>
        <taxon>Fungi</taxon>
        <taxon>Dikarya</taxon>
        <taxon>Basidiomycota</taxon>
        <taxon>Agaricomycotina</taxon>
        <taxon>Agaricomycetes</taxon>
        <taxon>Cantharellales</taxon>
        <taxon>Hydnaceae</taxon>
        <taxon>Hydnum</taxon>
    </lineage>
</organism>
<reference evidence="8" key="1">
    <citation type="journal article" date="2020" name="Nat. Commun.">
        <title>Large-scale genome sequencing of mycorrhizal fungi provides insights into the early evolution of symbiotic traits.</title>
        <authorList>
            <person name="Miyauchi S."/>
            <person name="Kiss E."/>
            <person name="Kuo A."/>
            <person name="Drula E."/>
            <person name="Kohler A."/>
            <person name="Sanchez-Garcia M."/>
            <person name="Morin E."/>
            <person name="Andreopoulos B."/>
            <person name="Barry K.W."/>
            <person name="Bonito G."/>
            <person name="Buee M."/>
            <person name="Carver A."/>
            <person name="Chen C."/>
            <person name="Cichocki N."/>
            <person name="Clum A."/>
            <person name="Culley D."/>
            <person name="Crous P.W."/>
            <person name="Fauchery L."/>
            <person name="Girlanda M."/>
            <person name="Hayes R.D."/>
            <person name="Keri Z."/>
            <person name="LaButti K."/>
            <person name="Lipzen A."/>
            <person name="Lombard V."/>
            <person name="Magnuson J."/>
            <person name="Maillard F."/>
            <person name="Murat C."/>
            <person name="Nolan M."/>
            <person name="Ohm R.A."/>
            <person name="Pangilinan J."/>
            <person name="Pereira M.F."/>
            <person name="Perotto S."/>
            <person name="Peter M."/>
            <person name="Pfister S."/>
            <person name="Riley R."/>
            <person name="Sitrit Y."/>
            <person name="Stielow J.B."/>
            <person name="Szollosi G."/>
            <person name="Zifcakova L."/>
            <person name="Stursova M."/>
            <person name="Spatafora J.W."/>
            <person name="Tedersoo L."/>
            <person name="Vaario L.M."/>
            <person name="Yamada A."/>
            <person name="Yan M."/>
            <person name="Wang P."/>
            <person name="Xu J."/>
            <person name="Bruns T."/>
            <person name="Baldrian P."/>
            <person name="Vilgalys R."/>
            <person name="Dunand C."/>
            <person name="Henrissat B."/>
            <person name="Grigoriev I.V."/>
            <person name="Hibbett D."/>
            <person name="Nagy L.G."/>
            <person name="Martin F.M."/>
        </authorList>
    </citation>
    <scope>NUCLEOTIDE SEQUENCE</scope>
    <source>
        <strain evidence="8">UP504</strain>
    </source>
</reference>
<comment type="subcellular location">
    <subcellularLocation>
        <location evidence="1">Nucleus</location>
    </subcellularLocation>
</comment>
<feature type="compositionally biased region" description="Low complexity" evidence="5">
    <location>
        <begin position="20"/>
        <end position="35"/>
    </location>
</feature>
<name>A0A9P6AMH8_9AGAM</name>
<dbReference type="GO" id="GO:0046540">
    <property type="term" value="C:U4/U6 x U5 tri-snRNP complex"/>
    <property type="evidence" value="ECO:0007669"/>
    <property type="project" value="InterPro"/>
</dbReference>
<gene>
    <name evidence="8" type="ORF">BS47DRAFT_1350720</name>
</gene>
<feature type="region of interest" description="Disordered" evidence="5">
    <location>
        <begin position="357"/>
        <end position="381"/>
    </location>
</feature>
<dbReference type="Pfam" id="PF08572">
    <property type="entry name" value="PRP3"/>
    <property type="match status" value="1"/>
</dbReference>
<dbReference type="AlphaFoldDB" id="A0A9P6AMH8"/>
<feature type="domain" description="Pre-mRNA-splicing factor 3" evidence="7">
    <location>
        <begin position="226"/>
        <end position="430"/>
    </location>
</feature>
<evidence type="ECO:0000256" key="2">
    <source>
        <dbReference type="ARBA" id="ARBA00022664"/>
    </source>
</evidence>
<feature type="compositionally biased region" description="Basic and acidic residues" evidence="5">
    <location>
        <begin position="363"/>
        <end position="374"/>
    </location>
</feature>
<proteinExistence type="predicted"/>
<evidence type="ECO:0000259" key="7">
    <source>
        <dbReference type="Pfam" id="PF08572"/>
    </source>
</evidence>
<dbReference type="PANTHER" id="PTHR14212">
    <property type="entry name" value="U4/U6-ASSOCIATED RNA SPLICING FACTOR-RELATED"/>
    <property type="match status" value="1"/>
</dbReference>
<dbReference type="OrthoDB" id="10264544at2759"/>
<dbReference type="CDD" id="cd24162">
    <property type="entry name" value="Prp3_C"/>
    <property type="match status" value="1"/>
</dbReference>
<dbReference type="Proteomes" id="UP000886523">
    <property type="component" value="Unassembled WGS sequence"/>
</dbReference>
<keyword evidence="2" id="KW-0507">mRNA processing</keyword>
<evidence type="ECO:0000256" key="3">
    <source>
        <dbReference type="ARBA" id="ARBA00023187"/>
    </source>
</evidence>
<accession>A0A9P6AMH8</accession>
<evidence type="ECO:0000256" key="1">
    <source>
        <dbReference type="ARBA" id="ARBA00004123"/>
    </source>
</evidence>
<feature type="compositionally biased region" description="Low complexity" evidence="5">
    <location>
        <begin position="59"/>
        <end position="69"/>
    </location>
</feature>
<feature type="region of interest" description="Disordered" evidence="5">
    <location>
        <begin position="1"/>
        <end position="38"/>
    </location>
</feature>
<dbReference type="InterPro" id="IPR027104">
    <property type="entry name" value="Prp3"/>
</dbReference>
<feature type="region of interest" description="Disordered" evidence="5">
    <location>
        <begin position="517"/>
        <end position="541"/>
    </location>
</feature>
<keyword evidence="9" id="KW-1185">Reference proteome</keyword>
<sequence length="617" mass="67769">MSKRSAPDEGPNVAKKLKSDSGASAIPSSADSSLSHAERIAKAKAEIAAKMASFGIRQSLGGPSPASSSIPPPPASLPQRPTTAGTPAAGPSLNLADMARQVAEAKRRAAASLVHKAVQDNPYLSVPALQGKKKTIHEAVPQGSGLKMAAHPLLLDTTPVVPQSNKDRYKPMQPKFASIKANARLSSSSPAPVAPPIRLSAPIEQKANPYAAAASSGGLEGGFEGTPKEKMGRSFRFNQKGKYIQLGEQMRQDAQLEALKQRIAERAGKAGLDSEFEVLEKNIRRDPPPTVEWWDASLLPNKTYDDLDLGFENLKIRTADSPISEFVQHPIPIPAPWDENAVPLKPLKLTKKEMKKIRKNRRKAEQQDKQDRVRMGLIPPDPPKVRLANLMKVLTSDAVQDPTKVEARVRREVAMRKLTHDRMNDERKLTDEQRREKIENKKVEEEKKGLHGAVYKVKTLKDPSHRFKVRKNAEQLGLSGITIFNPNFSLVVAEGSAKAIRQYNRLMTARIAWTQAAQARQSNEEDDAENENGEADVEDDVASMAPDAKAVVADSEDVVSLADNRCDKIWEGPLRDRAFKAFKARNCPTDTMAKEALGAKWVGQWDLAKLFVPEEEL</sequence>
<keyword evidence="3" id="KW-0508">mRNA splicing</keyword>
<evidence type="ECO:0000313" key="9">
    <source>
        <dbReference type="Proteomes" id="UP000886523"/>
    </source>
</evidence>
<dbReference type="InterPro" id="IPR010541">
    <property type="entry name" value="Prp3_C"/>
</dbReference>
<dbReference type="InterPro" id="IPR013881">
    <property type="entry name" value="Pre-mRNA_splic_Prp3_dom"/>
</dbReference>
<protein>
    <submittedName>
        <fullName evidence="8">Uncharacterized protein</fullName>
    </submittedName>
</protein>
<dbReference type="Pfam" id="PF06544">
    <property type="entry name" value="Prp3_C"/>
    <property type="match status" value="1"/>
</dbReference>
<feature type="domain" description="Small nuclear ribonucleoprotein Prp3 C-terminal" evidence="6">
    <location>
        <begin position="453"/>
        <end position="607"/>
    </location>
</feature>
<evidence type="ECO:0000259" key="6">
    <source>
        <dbReference type="Pfam" id="PF06544"/>
    </source>
</evidence>
<dbReference type="EMBL" id="MU129064">
    <property type="protein sequence ID" value="KAF9508139.1"/>
    <property type="molecule type" value="Genomic_DNA"/>
</dbReference>
<feature type="compositionally biased region" description="Acidic residues" evidence="5">
    <location>
        <begin position="524"/>
        <end position="541"/>
    </location>
</feature>
<evidence type="ECO:0000313" key="8">
    <source>
        <dbReference type="EMBL" id="KAF9508139.1"/>
    </source>
</evidence>
<evidence type="ECO:0000256" key="4">
    <source>
        <dbReference type="ARBA" id="ARBA00023242"/>
    </source>
</evidence>